<gene>
    <name evidence="1" type="ORF">METZ01_LOCUS420561</name>
</gene>
<dbReference type="AlphaFoldDB" id="A0A382X946"/>
<organism evidence="1">
    <name type="scientific">marine metagenome</name>
    <dbReference type="NCBI Taxonomy" id="408172"/>
    <lineage>
        <taxon>unclassified sequences</taxon>
        <taxon>metagenomes</taxon>
        <taxon>ecological metagenomes</taxon>
    </lineage>
</organism>
<name>A0A382X946_9ZZZZ</name>
<evidence type="ECO:0000313" key="1">
    <source>
        <dbReference type="EMBL" id="SVD67707.1"/>
    </source>
</evidence>
<sequence>MSLTNGTTYFVNIRAYDIAENQSTMVSSDGLTIDLTPPEIGIVYDGIGTDINLSNDATTASANWSGFVDPLSGIESYEYVLGSTSGSSDIIDWTDNGTSSSILGHSGLSLQHAEWYYFTVRATDLAGNVSGVSTSDGFVIDIYPGPPTFVSMTFDTAAELLSLTNDRVVDIVLSEPSTSMEYEMTSIFPVTHTSSLDSDSIQINLNAPFASLDTLMFSISNLTDMVGLDSSYSFTIYTKLIADYNDDGLIDVNDLTTFSTAWMAEDSAMELG</sequence>
<dbReference type="PROSITE" id="PS00018">
    <property type="entry name" value="EF_HAND_1"/>
    <property type="match status" value="1"/>
</dbReference>
<dbReference type="EMBL" id="UINC01165998">
    <property type="protein sequence ID" value="SVD67707.1"/>
    <property type="molecule type" value="Genomic_DNA"/>
</dbReference>
<dbReference type="InterPro" id="IPR018247">
    <property type="entry name" value="EF_Hand_1_Ca_BS"/>
</dbReference>
<reference evidence="1" key="1">
    <citation type="submission" date="2018-05" db="EMBL/GenBank/DDBJ databases">
        <authorList>
            <person name="Lanie J.A."/>
            <person name="Ng W.-L."/>
            <person name="Kazmierczak K.M."/>
            <person name="Andrzejewski T.M."/>
            <person name="Davidsen T.M."/>
            <person name="Wayne K.J."/>
            <person name="Tettelin H."/>
            <person name="Glass J.I."/>
            <person name="Rusch D."/>
            <person name="Podicherti R."/>
            <person name="Tsui H.-C.T."/>
            <person name="Winkler M.E."/>
        </authorList>
    </citation>
    <scope>NUCLEOTIDE SEQUENCE</scope>
</reference>
<proteinExistence type="predicted"/>
<accession>A0A382X946</accession>
<evidence type="ECO:0008006" key="2">
    <source>
        <dbReference type="Google" id="ProtNLM"/>
    </source>
</evidence>
<dbReference type="PANTHER" id="PTHR16897">
    <property type="entry name" value="OS10G0105400 PROTEIN"/>
    <property type="match status" value="1"/>
</dbReference>
<protein>
    <recommendedName>
        <fullName evidence="2">Fibronectin type-III domain-containing protein</fullName>
    </recommendedName>
</protein>
<dbReference type="PANTHER" id="PTHR16897:SF2">
    <property type="entry name" value="OS03G0226600 PROTEIN"/>
    <property type="match status" value="1"/>
</dbReference>
<feature type="non-terminal residue" evidence="1">
    <location>
        <position position="272"/>
    </location>
</feature>